<evidence type="ECO:0000256" key="1">
    <source>
        <dbReference type="SAM" id="MobiDB-lite"/>
    </source>
</evidence>
<organism evidence="2 3">
    <name type="scientific">Diacronema lutheri</name>
    <name type="common">Unicellular marine alga</name>
    <name type="synonym">Monochrysis lutheri</name>
    <dbReference type="NCBI Taxonomy" id="2081491"/>
    <lineage>
        <taxon>Eukaryota</taxon>
        <taxon>Haptista</taxon>
        <taxon>Haptophyta</taxon>
        <taxon>Pavlovophyceae</taxon>
        <taxon>Pavlovales</taxon>
        <taxon>Pavlovaceae</taxon>
        <taxon>Diacronema</taxon>
    </lineage>
</organism>
<accession>A0A8J5XEQ0</accession>
<proteinExistence type="predicted"/>
<comment type="caution">
    <text evidence="2">The sequence shown here is derived from an EMBL/GenBank/DDBJ whole genome shotgun (WGS) entry which is preliminary data.</text>
</comment>
<keyword evidence="3" id="KW-1185">Reference proteome</keyword>
<evidence type="ECO:0000313" key="3">
    <source>
        <dbReference type="Proteomes" id="UP000751190"/>
    </source>
</evidence>
<protein>
    <submittedName>
        <fullName evidence="2">Uncharacterized protein</fullName>
    </submittedName>
</protein>
<dbReference type="EMBL" id="JAGTXO010000041">
    <property type="protein sequence ID" value="KAG8459422.1"/>
    <property type="molecule type" value="Genomic_DNA"/>
</dbReference>
<evidence type="ECO:0000313" key="2">
    <source>
        <dbReference type="EMBL" id="KAG8459422.1"/>
    </source>
</evidence>
<dbReference type="Proteomes" id="UP000751190">
    <property type="component" value="Unassembled WGS sequence"/>
</dbReference>
<name>A0A8J5XEQ0_DIALT</name>
<feature type="compositionally biased region" description="Acidic residues" evidence="1">
    <location>
        <begin position="200"/>
        <end position="212"/>
    </location>
</feature>
<sequence>MSTLLYGDVLALVVEQLSLYELLRPSGCCRCARSWRAAAARAASARLRGEPMLQSIVRLMQAPLCATECDVEGAADANGVVFESDVTRLQLWLDDGLSTRGALLCTVEAIISRGKGEARLVLRGLYNRQHGDDLGALELHLRLLLRSPSGSAARFALLTDPRLSFFADHVTSASQLIFGALGDARVEDRTEGRRQAGGPDEPDGGDELGESEQDGGALLAALSGGGSSVYVPFTPSNRAGAQLGEPQPRWRWRNIRRTGAHMAMRARLRLKRRFEFACARALVMAGRALVANGAPFEPGWADDVAEAADAVWEPGVNCAGTLATLALAHAHLALANLEHGGAARAHDGDTGSPELCAWLADRLRARSVDMVAAANAISECAELAAAVNARSARSKRRASSDGRAVRMQTHVLFEAPEDLKRLAQWVRLVQNGTPPPPATH</sequence>
<dbReference type="AlphaFoldDB" id="A0A8J5XEQ0"/>
<reference evidence="2" key="1">
    <citation type="submission" date="2021-05" db="EMBL/GenBank/DDBJ databases">
        <title>The genome of the haptophyte Pavlova lutheri (Diacronema luteri, Pavlovales) - a model for lipid biosynthesis in eukaryotic algae.</title>
        <authorList>
            <person name="Hulatt C.J."/>
            <person name="Posewitz M.C."/>
        </authorList>
    </citation>
    <scope>NUCLEOTIDE SEQUENCE</scope>
    <source>
        <strain evidence="2">NIVA-4/92</strain>
    </source>
</reference>
<feature type="region of interest" description="Disordered" evidence="1">
    <location>
        <begin position="188"/>
        <end position="212"/>
    </location>
</feature>
<gene>
    <name evidence="2" type="ORF">KFE25_013058</name>
</gene>